<organism evidence="2 3">
    <name type="scientific">Plectus sambesii</name>
    <dbReference type="NCBI Taxonomy" id="2011161"/>
    <lineage>
        <taxon>Eukaryota</taxon>
        <taxon>Metazoa</taxon>
        <taxon>Ecdysozoa</taxon>
        <taxon>Nematoda</taxon>
        <taxon>Chromadorea</taxon>
        <taxon>Plectida</taxon>
        <taxon>Plectina</taxon>
        <taxon>Plectoidea</taxon>
        <taxon>Plectidae</taxon>
        <taxon>Plectus</taxon>
    </lineage>
</organism>
<keyword evidence="2" id="KW-1185">Reference proteome</keyword>
<evidence type="ECO:0000256" key="1">
    <source>
        <dbReference type="SAM" id="MobiDB-lite"/>
    </source>
</evidence>
<dbReference type="AlphaFoldDB" id="A0A914VNR3"/>
<sequence length="364" mass="40672">MSGSEQRRRRAIYPLAGPEAAPPHSTALSSVFTPVSQPARSSVETRSLIRLAGRRLGRLGRARKDPCDEVPAVRLTTGRRLPTARPPNNALVVLIIYDLRRYLLSALDTGDDDHDHDNAGPSLNLTRWLDDRTLIRRFDTCVKESRRECPRHITISLIDASYGFLCNDGYEIFMESADCLMELDQRPTVKACHDRTLREIQNANDQAGMRLPEKMNRMCESLNYFAGCVRQPIRQMCGIEAWMVIFRVLRDTTHTLMPGCVFTSNSLPANNDEGEEQSEGGEPLEAFSSSSSLEPTGLLEKQPPIGRANSDSRDEMEINVVNPTGSFEKTFSSSISRHTNASASFRHRSGVFAFIIVALFLLTI</sequence>
<dbReference type="PANTHER" id="PTHR37431:SF3">
    <property type="entry name" value="DUF19 DOMAIN-CONTAINING PROTEIN"/>
    <property type="match status" value="1"/>
</dbReference>
<evidence type="ECO:0000313" key="3">
    <source>
        <dbReference type="WBParaSite" id="PSAMB.scaffold2286size24116.g17319.t1"/>
    </source>
</evidence>
<feature type="region of interest" description="Disordered" evidence="1">
    <location>
        <begin position="267"/>
        <end position="315"/>
    </location>
</feature>
<name>A0A914VNR3_9BILA</name>
<dbReference type="Proteomes" id="UP000887566">
    <property type="component" value="Unplaced"/>
</dbReference>
<dbReference type="WBParaSite" id="PSAMB.scaffold2286size24116.g17319.t1">
    <property type="protein sequence ID" value="PSAMB.scaffold2286size24116.g17319.t1"/>
    <property type="gene ID" value="PSAMB.scaffold2286size24116.g17319"/>
</dbReference>
<protein>
    <submittedName>
        <fullName evidence="3">Uncharacterized protein</fullName>
    </submittedName>
</protein>
<dbReference type="PANTHER" id="PTHR37431">
    <property type="entry name" value="PROTEIN CBG06927"/>
    <property type="match status" value="1"/>
</dbReference>
<accession>A0A914VNR3</accession>
<feature type="region of interest" description="Disordered" evidence="1">
    <location>
        <begin position="1"/>
        <end position="27"/>
    </location>
</feature>
<proteinExistence type="predicted"/>
<reference evidence="3" key="1">
    <citation type="submission" date="2022-11" db="UniProtKB">
        <authorList>
            <consortium name="WormBaseParasite"/>
        </authorList>
    </citation>
    <scope>IDENTIFICATION</scope>
</reference>
<evidence type="ECO:0000313" key="2">
    <source>
        <dbReference type="Proteomes" id="UP000887566"/>
    </source>
</evidence>